<evidence type="ECO:0000313" key="3">
    <source>
        <dbReference type="EMBL" id="ADH98025.1"/>
    </source>
</evidence>
<feature type="signal peptide" evidence="1">
    <location>
        <begin position="1"/>
        <end position="19"/>
    </location>
</feature>
<dbReference type="OrthoDB" id="32134at2"/>
<protein>
    <recommendedName>
        <fullName evidence="2">Thioredoxin-like fold domain-containing protein</fullName>
    </recommendedName>
</protein>
<dbReference type="HOGENOM" id="CLU_1811920_0_0_9"/>
<keyword evidence="4" id="KW-1185">Reference proteome</keyword>
<evidence type="ECO:0000256" key="1">
    <source>
        <dbReference type="SAM" id="SignalP"/>
    </source>
</evidence>
<dbReference type="CDD" id="cd02947">
    <property type="entry name" value="TRX_family"/>
    <property type="match status" value="1"/>
</dbReference>
<evidence type="ECO:0000259" key="2">
    <source>
        <dbReference type="Pfam" id="PF13098"/>
    </source>
</evidence>
<dbReference type="SUPFAM" id="SSF52833">
    <property type="entry name" value="Thioredoxin-like"/>
    <property type="match status" value="1"/>
</dbReference>
<dbReference type="GO" id="GO:0005737">
    <property type="term" value="C:cytoplasm"/>
    <property type="evidence" value="ECO:0007669"/>
    <property type="project" value="TreeGrafter"/>
</dbReference>
<dbReference type="Pfam" id="PF13098">
    <property type="entry name" value="Thioredoxin_2"/>
    <property type="match status" value="1"/>
</dbReference>
<dbReference type="PANTHER" id="PTHR45663:SF16">
    <property type="entry name" value="THIOREDOXIN M4, CHLOROPLASTIC"/>
    <property type="match status" value="1"/>
</dbReference>
<dbReference type="KEGG" id="bse:Bsel_0489"/>
<proteinExistence type="predicted"/>
<organism evidence="3 4">
    <name type="scientific">Bacillus selenitireducens (strain ATCC 700615 / DSM 15326 / MLS10)</name>
    <dbReference type="NCBI Taxonomy" id="439292"/>
    <lineage>
        <taxon>Bacteria</taxon>
        <taxon>Bacillati</taxon>
        <taxon>Bacillota</taxon>
        <taxon>Bacilli</taxon>
        <taxon>Bacillales</taxon>
        <taxon>Bacillaceae</taxon>
        <taxon>Salisediminibacterium</taxon>
    </lineage>
</organism>
<dbReference type="GO" id="GO:0015035">
    <property type="term" value="F:protein-disulfide reductase activity"/>
    <property type="evidence" value="ECO:0007669"/>
    <property type="project" value="TreeGrafter"/>
</dbReference>
<gene>
    <name evidence="3" type="ordered locus">Bsel_0489</name>
</gene>
<dbReference type="Gene3D" id="3.40.30.10">
    <property type="entry name" value="Glutaredoxin"/>
    <property type="match status" value="1"/>
</dbReference>
<sequence length="142" mass="16094">MKRILFPAIIMILSAVLFACGSNSSASTDQYYSDLDESAKAFYQKNEVLYNGIDDIDDERFLLYVHSPECKFCIQYMPEIQTYEARSEGTYPLYKINASLNENANVWETYGIEGVPTTLLMENGEEIDRIVGYVPAGDIFTP</sequence>
<keyword evidence="1" id="KW-0732">Signal</keyword>
<feature type="chain" id="PRO_5038958263" description="Thioredoxin-like fold domain-containing protein" evidence="1">
    <location>
        <begin position="20"/>
        <end position="142"/>
    </location>
</feature>
<dbReference type="RefSeq" id="WP_013171454.1">
    <property type="nucleotide sequence ID" value="NC_014219.1"/>
</dbReference>
<accession>D6XXG8</accession>
<dbReference type="EMBL" id="CP001791">
    <property type="protein sequence ID" value="ADH98025.1"/>
    <property type="molecule type" value="Genomic_DNA"/>
</dbReference>
<dbReference type="PANTHER" id="PTHR45663">
    <property type="entry name" value="GEO12009P1"/>
    <property type="match status" value="1"/>
</dbReference>
<dbReference type="STRING" id="439292.Bsel_0489"/>
<dbReference type="AlphaFoldDB" id="D6XXG8"/>
<dbReference type="InterPro" id="IPR036249">
    <property type="entry name" value="Thioredoxin-like_sf"/>
</dbReference>
<evidence type="ECO:0000313" key="4">
    <source>
        <dbReference type="Proteomes" id="UP000000271"/>
    </source>
</evidence>
<reference evidence="3" key="1">
    <citation type="submission" date="2009-10" db="EMBL/GenBank/DDBJ databases">
        <title>Complete sequence of Bacillus selenitireducens MLS10.</title>
        <authorList>
            <consortium name="US DOE Joint Genome Institute"/>
            <person name="Lucas S."/>
            <person name="Copeland A."/>
            <person name="Lapidus A."/>
            <person name="Glavina del Rio T."/>
            <person name="Dalin E."/>
            <person name="Tice H."/>
            <person name="Bruce D."/>
            <person name="Goodwin L."/>
            <person name="Pitluck S."/>
            <person name="Sims D."/>
            <person name="Brettin T."/>
            <person name="Detter J.C."/>
            <person name="Han C."/>
            <person name="Larimer F."/>
            <person name="Land M."/>
            <person name="Hauser L."/>
            <person name="Kyrpides N."/>
            <person name="Ovchinnikova G."/>
            <person name="Stolz J."/>
        </authorList>
    </citation>
    <scope>NUCLEOTIDE SEQUENCE [LARGE SCALE GENOMIC DNA]</scope>
    <source>
        <strain evidence="3">MLS10</strain>
    </source>
</reference>
<feature type="domain" description="Thioredoxin-like fold" evidence="2">
    <location>
        <begin position="59"/>
        <end position="138"/>
    </location>
</feature>
<dbReference type="PROSITE" id="PS51257">
    <property type="entry name" value="PROKAR_LIPOPROTEIN"/>
    <property type="match status" value="1"/>
</dbReference>
<dbReference type="Proteomes" id="UP000000271">
    <property type="component" value="Chromosome"/>
</dbReference>
<name>D6XXG8_BACIE</name>
<dbReference type="InterPro" id="IPR012336">
    <property type="entry name" value="Thioredoxin-like_fold"/>
</dbReference>